<accession>A0ABY5SV45</accession>
<keyword evidence="2" id="KW-0614">Plasmid</keyword>
<evidence type="ECO:0000313" key="2">
    <source>
        <dbReference type="EMBL" id="UVI38030.1"/>
    </source>
</evidence>
<sequence length="129" mass="14340">MKDSNPYWAFAAAGALLLFTFLDNAMQDKWLAGIRRTWLHRFTDSYMPLLLLFASGIITEVMSVWDVTDGQTQLGLVLIGVLTLIGVGFTIAEMGSLGRVLKPKFVEEMHDEVREVILSRLNIVPAPAS</sequence>
<protein>
    <recommendedName>
        <fullName evidence="4">Holin</fullName>
    </recommendedName>
</protein>
<dbReference type="Proteomes" id="UP001064879">
    <property type="component" value="Plasmid unnamed"/>
</dbReference>
<feature type="transmembrane region" description="Helical" evidence="1">
    <location>
        <begin position="6"/>
        <end position="25"/>
    </location>
</feature>
<evidence type="ECO:0008006" key="4">
    <source>
        <dbReference type="Google" id="ProtNLM"/>
    </source>
</evidence>
<keyword evidence="1" id="KW-0472">Membrane</keyword>
<gene>
    <name evidence="2" type="ORF">L1F31_18775</name>
</gene>
<proteinExistence type="predicted"/>
<feature type="transmembrane region" description="Helical" evidence="1">
    <location>
        <begin position="71"/>
        <end position="92"/>
    </location>
</feature>
<dbReference type="EMBL" id="CP093444">
    <property type="protein sequence ID" value="UVI38030.1"/>
    <property type="molecule type" value="Genomic_DNA"/>
</dbReference>
<geneLocation type="plasmid" evidence="2 3">
    <name>unnamed</name>
</geneLocation>
<dbReference type="RefSeq" id="WP_265420513.1">
    <property type="nucleotide sequence ID" value="NZ_CP093444.1"/>
</dbReference>
<organism evidence="2 3">
    <name type="scientific">Brevibacterium spongiae</name>
    <dbReference type="NCBI Taxonomy" id="2909672"/>
    <lineage>
        <taxon>Bacteria</taxon>
        <taxon>Bacillati</taxon>
        <taxon>Actinomycetota</taxon>
        <taxon>Actinomycetes</taxon>
        <taxon>Micrococcales</taxon>
        <taxon>Brevibacteriaceae</taxon>
        <taxon>Brevibacterium</taxon>
    </lineage>
</organism>
<evidence type="ECO:0000313" key="3">
    <source>
        <dbReference type="Proteomes" id="UP001064879"/>
    </source>
</evidence>
<name>A0ABY5SV45_9MICO</name>
<keyword evidence="3" id="KW-1185">Reference proteome</keyword>
<feature type="transmembrane region" description="Helical" evidence="1">
    <location>
        <begin position="46"/>
        <end position="65"/>
    </location>
</feature>
<keyword evidence="1" id="KW-1133">Transmembrane helix</keyword>
<keyword evidence="1" id="KW-0812">Transmembrane</keyword>
<reference evidence="2" key="1">
    <citation type="submission" date="2022-03" db="EMBL/GenBank/DDBJ databases">
        <title>Brevibacterium spongiae sp. nov., isolated from marine sponge.</title>
        <authorList>
            <person name="Li Z."/>
            <person name="Zhang M."/>
        </authorList>
    </citation>
    <scope>NUCLEOTIDE SEQUENCE</scope>
    <source>
        <strain evidence="2">WHS-Z9</strain>
        <plasmid evidence="2">unnamed</plasmid>
    </source>
</reference>
<evidence type="ECO:0000256" key="1">
    <source>
        <dbReference type="SAM" id="Phobius"/>
    </source>
</evidence>